<dbReference type="AlphaFoldDB" id="A0A1C1Z1L0"/>
<proteinExistence type="predicted"/>
<dbReference type="STRING" id="1480615.AWJ14_11455"/>
<dbReference type="EMBL" id="LQZT01000001">
    <property type="protein sequence ID" value="OCW59610.1"/>
    <property type="molecule type" value="Genomic_DNA"/>
</dbReference>
<evidence type="ECO:0000259" key="2">
    <source>
        <dbReference type="Pfam" id="PF07331"/>
    </source>
</evidence>
<keyword evidence="4" id="KW-1185">Reference proteome</keyword>
<feature type="transmembrane region" description="Helical" evidence="1">
    <location>
        <begin position="120"/>
        <end position="144"/>
    </location>
</feature>
<dbReference type="InterPro" id="IPR009936">
    <property type="entry name" value="DUF1468"/>
</dbReference>
<evidence type="ECO:0000313" key="4">
    <source>
        <dbReference type="Proteomes" id="UP000094795"/>
    </source>
</evidence>
<dbReference type="Pfam" id="PF07331">
    <property type="entry name" value="TctB"/>
    <property type="match status" value="1"/>
</dbReference>
<keyword evidence="1" id="KW-0812">Transmembrane</keyword>
<gene>
    <name evidence="3" type="ORF">AWJ14_11455</name>
</gene>
<evidence type="ECO:0000313" key="3">
    <source>
        <dbReference type="EMBL" id="OCW59610.1"/>
    </source>
</evidence>
<evidence type="ECO:0000256" key="1">
    <source>
        <dbReference type="SAM" id="Phobius"/>
    </source>
</evidence>
<dbReference type="RefSeq" id="WP_066174678.1">
    <property type="nucleotide sequence ID" value="NZ_LQZT01000001.1"/>
</dbReference>
<dbReference type="Proteomes" id="UP000094795">
    <property type="component" value="Unassembled WGS sequence"/>
</dbReference>
<sequence length="147" mass="15408">MEKGIHLIFLGLLTAFAVSILAGSQDLKFADEYSFGPGFVPVVIATLMLVCCVIQAIRLVRATPAEAAEDRSKLPPNLAGLALAIAIIGFGVASMSLGSVFGPVAAILLLISWGVTRHPLPISLFVSASTTALLYLIFSVWLGLPIT</sequence>
<protein>
    <recommendedName>
        <fullName evidence="2">DUF1468 domain-containing protein</fullName>
    </recommendedName>
</protein>
<comment type="caution">
    <text evidence="3">The sequence shown here is derived from an EMBL/GenBank/DDBJ whole genome shotgun (WGS) entry which is preliminary data.</text>
</comment>
<feature type="transmembrane region" description="Helical" evidence="1">
    <location>
        <begin position="38"/>
        <end position="60"/>
    </location>
</feature>
<keyword evidence="1" id="KW-1133">Transmembrane helix</keyword>
<name>A0A1C1Z1L0_9HYPH</name>
<organism evidence="3 4">
    <name type="scientific">Hoeflea olei</name>
    <dbReference type="NCBI Taxonomy" id="1480615"/>
    <lineage>
        <taxon>Bacteria</taxon>
        <taxon>Pseudomonadati</taxon>
        <taxon>Pseudomonadota</taxon>
        <taxon>Alphaproteobacteria</taxon>
        <taxon>Hyphomicrobiales</taxon>
        <taxon>Rhizobiaceae</taxon>
        <taxon>Hoeflea</taxon>
    </lineage>
</organism>
<feature type="domain" description="DUF1468" evidence="2">
    <location>
        <begin position="8"/>
        <end position="145"/>
    </location>
</feature>
<accession>A0A1C1Z1L0</accession>
<reference evidence="3 4" key="1">
    <citation type="submission" date="2015-12" db="EMBL/GenBank/DDBJ databases">
        <authorList>
            <person name="Shamseldin A."/>
            <person name="Moawad H."/>
            <person name="Abd El-Rahim W.M."/>
            <person name="Sadowsky M.J."/>
        </authorList>
    </citation>
    <scope>NUCLEOTIDE SEQUENCE [LARGE SCALE GENOMIC DNA]</scope>
    <source>
        <strain evidence="3 4">JC234</strain>
    </source>
</reference>
<feature type="transmembrane region" description="Helical" evidence="1">
    <location>
        <begin position="81"/>
        <end position="114"/>
    </location>
</feature>
<keyword evidence="1" id="KW-0472">Membrane</keyword>